<dbReference type="CDD" id="cd06464">
    <property type="entry name" value="ACD_sHsps-like"/>
    <property type="match status" value="1"/>
</dbReference>
<protein>
    <recommendedName>
        <fullName evidence="3">SHSP domain-containing protein</fullName>
    </recommendedName>
</protein>
<evidence type="ECO:0008006" key="3">
    <source>
        <dbReference type="Google" id="ProtNLM"/>
    </source>
</evidence>
<gene>
    <name evidence="1" type="ORF">B296_00007603</name>
</gene>
<proteinExistence type="predicted"/>
<evidence type="ECO:0000313" key="1">
    <source>
        <dbReference type="EMBL" id="RRT77794.1"/>
    </source>
</evidence>
<dbReference type="AlphaFoldDB" id="A0A427ANJ5"/>
<sequence>MLPSTCIYHKSKSLLQRQLSSSPDSRYDLVYDGPYRQGVASQVAGSVLRHLHYVDCGVATSLTEKSVIYRVRKVSRFRIKVSRPRVHPAPRKRNITFRYDVNPAATAAAVLSRQKKLRRLPHIFSKVLELPFKADADVAIEENAEGFRFVAATDDLWGNVRAHAIEIHPGVMKVVVRDGGGVDLEEGLELDRWRFRLPPSTRPALATASYSGGVLVVTVPKGARPDEENGGAQEFLGGRLVIVQ</sequence>
<organism evidence="1 2">
    <name type="scientific">Ensete ventricosum</name>
    <name type="common">Abyssinian banana</name>
    <name type="synonym">Musa ensete</name>
    <dbReference type="NCBI Taxonomy" id="4639"/>
    <lineage>
        <taxon>Eukaryota</taxon>
        <taxon>Viridiplantae</taxon>
        <taxon>Streptophyta</taxon>
        <taxon>Embryophyta</taxon>
        <taxon>Tracheophyta</taxon>
        <taxon>Spermatophyta</taxon>
        <taxon>Magnoliopsida</taxon>
        <taxon>Liliopsida</taxon>
        <taxon>Zingiberales</taxon>
        <taxon>Musaceae</taxon>
        <taxon>Ensete</taxon>
    </lineage>
</organism>
<dbReference type="PANTHER" id="PTHR33879">
    <property type="entry name" value="17.6 KDA CLASS II HEAT SHOCK PROTEIN-RELATED"/>
    <property type="match status" value="1"/>
</dbReference>
<dbReference type="EMBL" id="AMZH03001835">
    <property type="protein sequence ID" value="RRT77794.1"/>
    <property type="molecule type" value="Genomic_DNA"/>
</dbReference>
<dbReference type="Proteomes" id="UP000287651">
    <property type="component" value="Unassembled WGS sequence"/>
</dbReference>
<reference evidence="1 2" key="1">
    <citation type="journal article" date="2014" name="Agronomy (Basel)">
        <title>A Draft Genome Sequence for Ensete ventricosum, the Drought-Tolerant Tree Against Hunger.</title>
        <authorList>
            <person name="Harrison J."/>
            <person name="Moore K.A."/>
            <person name="Paszkiewicz K."/>
            <person name="Jones T."/>
            <person name="Grant M."/>
            <person name="Ambacheew D."/>
            <person name="Muzemil S."/>
            <person name="Studholme D.J."/>
        </authorList>
    </citation>
    <scope>NUCLEOTIDE SEQUENCE [LARGE SCALE GENOMIC DNA]</scope>
</reference>
<comment type="caution">
    <text evidence="1">The sequence shown here is derived from an EMBL/GenBank/DDBJ whole genome shotgun (WGS) entry which is preliminary data.</text>
</comment>
<evidence type="ECO:0000313" key="2">
    <source>
        <dbReference type="Proteomes" id="UP000287651"/>
    </source>
</evidence>
<name>A0A427ANJ5_ENSVE</name>
<accession>A0A427ANJ5</accession>
<dbReference type="PANTHER" id="PTHR33879:SF3">
    <property type="entry name" value="17.6 KDA CLASS II HEAT SHOCK PROTEIN-RELATED"/>
    <property type="match status" value="1"/>
</dbReference>